<protein>
    <recommendedName>
        <fullName evidence="9">Glucanase</fullName>
        <ecNumber evidence="9">3.2.1.-</ecNumber>
    </recommendedName>
</protein>
<reference evidence="12" key="1">
    <citation type="journal article" date="2015" name="Genome Announc.">
        <title>Draft genome sequence of the cellulolytic fungus Chaetomium globosum.</title>
        <authorList>
            <person name="Cuomo C.A."/>
            <person name="Untereiner W.A."/>
            <person name="Ma L.-J."/>
            <person name="Grabherr M."/>
            <person name="Birren B.W."/>
        </authorList>
    </citation>
    <scope>NUCLEOTIDE SEQUENCE [LARGE SCALE GENOMIC DNA]</scope>
    <source>
        <strain evidence="12">ATCC 6205 / CBS 148.51 / DSM 1962 / NBRC 6347 / NRRL 1970</strain>
    </source>
</reference>
<evidence type="ECO:0000256" key="4">
    <source>
        <dbReference type="ARBA" id="ARBA00022801"/>
    </source>
</evidence>
<dbReference type="PANTHER" id="PTHR33753">
    <property type="entry name" value="1,4-BETA-D-GLUCAN CELLOBIOHYDROLASE B"/>
    <property type="match status" value="1"/>
</dbReference>
<dbReference type="GO" id="GO:0030245">
    <property type="term" value="P:cellulose catabolic process"/>
    <property type="evidence" value="ECO:0007669"/>
    <property type="project" value="UniProtKB-KW"/>
</dbReference>
<dbReference type="STRING" id="306901.Q2H6Q8"/>
<evidence type="ECO:0000256" key="6">
    <source>
        <dbReference type="ARBA" id="ARBA00023277"/>
    </source>
</evidence>
<evidence type="ECO:0000256" key="10">
    <source>
        <dbReference type="SAM" id="SignalP"/>
    </source>
</evidence>
<dbReference type="PANTHER" id="PTHR33753:SF2">
    <property type="entry name" value="GLYCOSIDE HYDROLASE FAMILY 7 PROTEIN"/>
    <property type="match status" value="1"/>
</dbReference>
<dbReference type="HOGENOM" id="CLU_020817_3_2_1"/>
<keyword evidence="7 9" id="KW-0326">Glycosidase</keyword>
<evidence type="ECO:0000256" key="9">
    <source>
        <dbReference type="RuleBase" id="RU361164"/>
    </source>
</evidence>
<dbReference type="InParanoid" id="Q2H6Q8"/>
<dbReference type="PRINTS" id="PR00734">
    <property type="entry name" value="GLHYDRLASE7"/>
</dbReference>
<name>Q2H6Q8_CHAGB</name>
<keyword evidence="5 9" id="KW-0136">Cellulose degradation</keyword>
<dbReference type="OrthoDB" id="4563100at2759"/>
<dbReference type="InterPro" id="IPR037019">
    <property type="entry name" value="Glyco_hydro_7_sf"/>
</dbReference>
<evidence type="ECO:0000256" key="3">
    <source>
        <dbReference type="ARBA" id="ARBA00022729"/>
    </source>
</evidence>
<dbReference type="GeneID" id="4391247"/>
<keyword evidence="3 10" id="KW-0732">Signal</keyword>
<dbReference type="OMA" id="CDASCTR"/>
<dbReference type="RefSeq" id="XP_001221752.1">
    <property type="nucleotide sequence ID" value="XM_001221751.1"/>
</dbReference>
<proteinExistence type="inferred from homology"/>
<keyword evidence="12" id="KW-1185">Reference proteome</keyword>
<keyword evidence="6" id="KW-0119">Carbohydrate metabolism</keyword>
<organism evidence="11 12">
    <name type="scientific">Chaetomium globosum (strain ATCC 6205 / CBS 148.51 / DSM 1962 / NBRC 6347 / NRRL 1970)</name>
    <name type="common">Soil fungus</name>
    <dbReference type="NCBI Taxonomy" id="306901"/>
    <lineage>
        <taxon>Eukaryota</taxon>
        <taxon>Fungi</taxon>
        <taxon>Dikarya</taxon>
        <taxon>Ascomycota</taxon>
        <taxon>Pezizomycotina</taxon>
        <taxon>Sordariomycetes</taxon>
        <taxon>Sordariomycetidae</taxon>
        <taxon>Sordariales</taxon>
        <taxon>Chaetomiaceae</taxon>
        <taxon>Chaetomium</taxon>
    </lineage>
</organism>
<accession>Q2H6Q8</accession>
<dbReference type="VEuPathDB" id="FungiDB:CHGG_05657"/>
<comment type="catalytic activity">
    <reaction evidence="1">
        <text>Hydrolysis of (1-&gt;4)-beta-D-glucosidic linkages in cellulose and cellotetraose, releasing cellobiose from the non-reducing ends of the chains.</text>
        <dbReference type="EC" id="3.2.1.91"/>
    </reaction>
</comment>
<dbReference type="InterPro" id="IPR013320">
    <property type="entry name" value="ConA-like_dom_sf"/>
</dbReference>
<keyword evidence="4 9" id="KW-0378">Hydrolase</keyword>
<dbReference type="Proteomes" id="UP000001056">
    <property type="component" value="Unassembled WGS sequence"/>
</dbReference>
<comment type="similarity">
    <text evidence="2 9">Belongs to the glycosyl hydrolase 7 (cellulase C) family.</text>
</comment>
<sequence>MHWSLLTSPLALGLAAAQQVGKYENEIHPTLQWSSCGADGSCKKVDGGVTIDADFRWLHRVDNPGSCFDGNTWNDRGCDSVDNCTANCALEGADYVRSYGVKTSADTLSQRFRTNFDFAYNVGSRLFLMESQHRYQTFTLRDNELAFDVDLSTVECGINSALYFVSMDADGGMARYPTNAAGAEYGTGYCDASCTRSVKFVGGKANREGWIPSETDEFSGKGNLGSCCPQFSVWNSNAHSFSMSSHVCVKDGPHVCSAGDCLYNEPYAERGPGRCDATGCSYNPYRMGNKEFYGKGKTVDTAQKFTVVTQFTATKVTQFLVQNNTRFDIPAPTFTDLPREAGLSRDMCVKQFDLFAERDIMSELGGWEHHQSQLLDQPLVMVMSIGADVSTPPFLPFDGLGVYGALVEYQVWADRVDGQSLTVHLNILHAFIMNL</sequence>
<evidence type="ECO:0000256" key="5">
    <source>
        <dbReference type="ARBA" id="ARBA00023001"/>
    </source>
</evidence>
<keyword evidence="8 9" id="KW-0624">Polysaccharide degradation</keyword>
<dbReference type="InterPro" id="IPR001722">
    <property type="entry name" value="Glyco_hydro_7"/>
</dbReference>
<evidence type="ECO:0000313" key="12">
    <source>
        <dbReference type="Proteomes" id="UP000001056"/>
    </source>
</evidence>
<evidence type="ECO:0000256" key="2">
    <source>
        <dbReference type="ARBA" id="ARBA00006044"/>
    </source>
</evidence>
<evidence type="ECO:0000256" key="7">
    <source>
        <dbReference type="ARBA" id="ARBA00023295"/>
    </source>
</evidence>
<feature type="signal peptide" evidence="10">
    <location>
        <begin position="1"/>
        <end position="17"/>
    </location>
</feature>
<dbReference type="AlphaFoldDB" id="Q2H6Q8"/>
<evidence type="ECO:0000256" key="1">
    <source>
        <dbReference type="ARBA" id="ARBA00001641"/>
    </source>
</evidence>
<dbReference type="Pfam" id="PF00840">
    <property type="entry name" value="Glyco_hydro_7"/>
    <property type="match status" value="1"/>
</dbReference>
<dbReference type="GO" id="GO:0016162">
    <property type="term" value="F:cellulose 1,4-beta-cellobiosidase activity"/>
    <property type="evidence" value="ECO:0007669"/>
    <property type="project" value="UniProtKB-EC"/>
</dbReference>
<dbReference type="EMBL" id="CH408031">
    <property type="protein sequence ID" value="EAQ89038.1"/>
    <property type="molecule type" value="Genomic_DNA"/>
</dbReference>
<dbReference type="Gene3D" id="2.70.100.10">
    <property type="entry name" value="Glycoside hydrolase, family 7, domain"/>
    <property type="match status" value="1"/>
</dbReference>
<evidence type="ECO:0000313" key="11">
    <source>
        <dbReference type="EMBL" id="EAQ89038.1"/>
    </source>
</evidence>
<dbReference type="SUPFAM" id="SSF49899">
    <property type="entry name" value="Concanavalin A-like lectins/glucanases"/>
    <property type="match status" value="1"/>
</dbReference>
<dbReference type="eggNOG" id="ENOG502QPHV">
    <property type="taxonomic scope" value="Eukaryota"/>
</dbReference>
<feature type="chain" id="PRO_5004209005" description="Glucanase" evidence="10">
    <location>
        <begin position="18"/>
        <end position="435"/>
    </location>
</feature>
<gene>
    <name evidence="11" type="ORF">CHGG_05657</name>
</gene>
<dbReference type="EC" id="3.2.1.-" evidence="9"/>
<evidence type="ECO:0000256" key="8">
    <source>
        <dbReference type="ARBA" id="ARBA00023326"/>
    </source>
</evidence>